<dbReference type="OrthoDB" id="2014828at2759"/>
<comment type="subunit">
    <text evidence="21">Interacts with ABCG40.</text>
</comment>
<evidence type="ECO:0000256" key="3">
    <source>
        <dbReference type="ARBA" id="ARBA00010217"/>
    </source>
</evidence>
<keyword evidence="8 23" id="KW-0812">Transmembrane</keyword>
<dbReference type="SMART" id="SM00220">
    <property type="entry name" value="S_TKc"/>
    <property type="match status" value="1"/>
</dbReference>
<evidence type="ECO:0000256" key="8">
    <source>
        <dbReference type="ARBA" id="ARBA00022692"/>
    </source>
</evidence>
<evidence type="ECO:0000313" key="25">
    <source>
        <dbReference type="EMBL" id="KAI0497937.1"/>
    </source>
</evidence>
<organism evidence="25 26">
    <name type="scientific">Dendrobium nobile</name>
    <name type="common">Orchid</name>
    <dbReference type="NCBI Taxonomy" id="94219"/>
    <lineage>
        <taxon>Eukaryota</taxon>
        <taxon>Viridiplantae</taxon>
        <taxon>Streptophyta</taxon>
        <taxon>Embryophyta</taxon>
        <taxon>Tracheophyta</taxon>
        <taxon>Spermatophyta</taxon>
        <taxon>Magnoliopsida</taxon>
        <taxon>Liliopsida</taxon>
        <taxon>Asparagales</taxon>
        <taxon>Orchidaceae</taxon>
        <taxon>Epidendroideae</taxon>
        <taxon>Malaxideae</taxon>
        <taxon>Dendrobiinae</taxon>
        <taxon>Dendrobium</taxon>
    </lineage>
</organism>
<dbReference type="FunFam" id="1.10.510.10:FF:000240">
    <property type="entry name" value="Lectin-domain containing receptor kinase A4.3"/>
    <property type="match status" value="1"/>
</dbReference>
<evidence type="ECO:0000256" key="10">
    <source>
        <dbReference type="ARBA" id="ARBA00022734"/>
    </source>
</evidence>
<comment type="subcellular location">
    <subcellularLocation>
        <location evidence="1">Cell membrane</location>
        <topology evidence="1">Single-pass type I membrane protein</topology>
    </subcellularLocation>
</comment>
<keyword evidence="7" id="KW-0808">Transferase</keyword>
<dbReference type="InterPro" id="IPR011009">
    <property type="entry name" value="Kinase-like_dom_sf"/>
</dbReference>
<dbReference type="Pfam" id="PF00139">
    <property type="entry name" value="Lectin_legB"/>
    <property type="match status" value="1"/>
</dbReference>
<proteinExistence type="inferred from homology"/>
<dbReference type="Pfam" id="PF00069">
    <property type="entry name" value="Pkinase"/>
    <property type="match status" value="1"/>
</dbReference>
<dbReference type="InterPro" id="IPR000719">
    <property type="entry name" value="Prot_kinase_dom"/>
</dbReference>
<comment type="function">
    <text evidence="20">Promotes hydrogen peroxide H(2)O(2) production and cell death.</text>
</comment>
<keyword evidence="15 23" id="KW-1133">Transmembrane helix</keyword>
<dbReference type="GO" id="GO:0030246">
    <property type="term" value="F:carbohydrate binding"/>
    <property type="evidence" value="ECO:0007669"/>
    <property type="project" value="UniProtKB-KW"/>
</dbReference>
<accession>A0A8T3AP26</accession>
<evidence type="ECO:0000256" key="1">
    <source>
        <dbReference type="ARBA" id="ARBA00004251"/>
    </source>
</evidence>
<dbReference type="Gene3D" id="3.30.200.20">
    <property type="entry name" value="Phosphorylase Kinase, domain 1"/>
    <property type="match status" value="1"/>
</dbReference>
<keyword evidence="17" id="KW-0675">Receptor</keyword>
<dbReference type="FunFam" id="3.30.200.20:FF:000168">
    <property type="entry name" value="L-type lectin-domain containing receptor kinase IX.1"/>
    <property type="match status" value="1"/>
</dbReference>
<keyword evidence="6" id="KW-0723">Serine/threonine-protein kinase</keyword>
<gene>
    <name evidence="25" type="ORF">KFK09_021176</name>
</gene>
<evidence type="ECO:0000256" key="5">
    <source>
        <dbReference type="ARBA" id="ARBA00022475"/>
    </source>
</evidence>
<dbReference type="CDD" id="cd14066">
    <property type="entry name" value="STKc_IRAK"/>
    <property type="match status" value="1"/>
</dbReference>
<evidence type="ECO:0000256" key="20">
    <source>
        <dbReference type="ARBA" id="ARBA00058818"/>
    </source>
</evidence>
<dbReference type="GO" id="GO:0002229">
    <property type="term" value="P:defense response to oomycetes"/>
    <property type="evidence" value="ECO:0007669"/>
    <property type="project" value="UniProtKB-ARBA"/>
</dbReference>
<keyword evidence="18" id="KW-0325">Glycoprotein</keyword>
<evidence type="ECO:0000256" key="13">
    <source>
        <dbReference type="ARBA" id="ARBA00022821"/>
    </source>
</evidence>
<keyword evidence="26" id="KW-1185">Reference proteome</keyword>
<dbReference type="InterPro" id="IPR019825">
    <property type="entry name" value="Lectin_legB_Mn/Ca_BS"/>
</dbReference>
<evidence type="ECO:0000256" key="14">
    <source>
        <dbReference type="ARBA" id="ARBA00022840"/>
    </source>
</evidence>
<comment type="similarity">
    <text evidence="3">In the C-terminal section; belongs to the protein kinase superfamily. Ser/Thr protein kinase family.</text>
</comment>
<name>A0A8T3AP26_DENNO</name>
<keyword evidence="13" id="KW-0611">Plant defense</keyword>
<evidence type="ECO:0000313" key="26">
    <source>
        <dbReference type="Proteomes" id="UP000829196"/>
    </source>
</evidence>
<comment type="function">
    <text evidence="19">Involved in resistance response to the pathogenic oomycetes Phytophthora infestans and Phytophthora capsici.</text>
</comment>
<dbReference type="InterPro" id="IPR008271">
    <property type="entry name" value="Ser/Thr_kinase_AS"/>
</dbReference>
<dbReference type="SMR" id="A0A8T3AP26"/>
<keyword evidence="12" id="KW-0418">Kinase</keyword>
<evidence type="ECO:0000256" key="23">
    <source>
        <dbReference type="SAM" id="Phobius"/>
    </source>
</evidence>
<dbReference type="SUPFAM" id="SSF56112">
    <property type="entry name" value="Protein kinase-like (PK-like)"/>
    <property type="match status" value="1"/>
</dbReference>
<evidence type="ECO:0000256" key="11">
    <source>
        <dbReference type="ARBA" id="ARBA00022741"/>
    </source>
</evidence>
<evidence type="ECO:0000256" key="16">
    <source>
        <dbReference type="ARBA" id="ARBA00023136"/>
    </source>
</evidence>
<dbReference type="AlphaFoldDB" id="A0A8T3AP26"/>
<dbReference type="GO" id="GO:0005886">
    <property type="term" value="C:plasma membrane"/>
    <property type="evidence" value="ECO:0007669"/>
    <property type="project" value="UniProtKB-SubCell"/>
</dbReference>
<dbReference type="CDD" id="cd06899">
    <property type="entry name" value="lectin_legume_LecRK_Arcelin_ConA"/>
    <property type="match status" value="1"/>
</dbReference>
<evidence type="ECO:0000259" key="24">
    <source>
        <dbReference type="PROSITE" id="PS50011"/>
    </source>
</evidence>
<evidence type="ECO:0000256" key="2">
    <source>
        <dbReference type="ARBA" id="ARBA00008536"/>
    </source>
</evidence>
<evidence type="ECO:0000256" key="12">
    <source>
        <dbReference type="ARBA" id="ARBA00022777"/>
    </source>
</evidence>
<evidence type="ECO:0000256" key="21">
    <source>
        <dbReference type="ARBA" id="ARBA00063357"/>
    </source>
</evidence>
<dbReference type="EC" id="2.7.11.1" evidence="4"/>
<evidence type="ECO:0000256" key="9">
    <source>
        <dbReference type="ARBA" id="ARBA00022729"/>
    </source>
</evidence>
<evidence type="ECO:0000256" key="19">
    <source>
        <dbReference type="ARBA" id="ARBA00058054"/>
    </source>
</evidence>
<comment type="similarity">
    <text evidence="2">In the N-terminal section; belongs to the leguminous lectin family.</text>
</comment>
<evidence type="ECO:0000256" key="7">
    <source>
        <dbReference type="ARBA" id="ARBA00022679"/>
    </source>
</evidence>
<feature type="transmembrane region" description="Helical" evidence="23">
    <location>
        <begin position="328"/>
        <end position="350"/>
    </location>
</feature>
<dbReference type="PROSITE" id="PS00108">
    <property type="entry name" value="PROTEIN_KINASE_ST"/>
    <property type="match status" value="1"/>
</dbReference>
<dbReference type="GO" id="GO:0004674">
    <property type="term" value="F:protein serine/threonine kinase activity"/>
    <property type="evidence" value="ECO:0007669"/>
    <property type="project" value="UniProtKB-KW"/>
</dbReference>
<dbReference type="InterPro" id="IPR001220">
    <property type="entry name" value="Legume_lectin_dom"/>
</dbReference>
<dbReference type="EMBL" id="JAGYWB010000015">
    <property type="protein sequence ID" value="KAI0497937.1"/>
    <property type="molecule type" value="Genomic_DNA"/>
</dbReference>
<keyword evidence="5" id="KW-1003">Cell membrane</keyword>
<comment type="caution">
    <text evidence="25">The sequence shown here is derived from an EMBL/GenBank/DDBJ whole genome shotgun (WGS) entry which is preliminary data.</text>
</comment>
<feature type="domain" description="Protein kinase" evidence="24">
    <location>
        <begin position="398"/>
        <end position="676"/>
    </location>
</feature>
<dbReference type="PROSITE" id="PS00307">
    <property type="entry name" value="LECTIN_LEGUME_BETA"/>
    <property type="match status" value="1"/>
</dbReference>
<keyword evidence="10" id="KW-0430">Lectin</keyword>
<dbReference type="InterPro" id="IPR050528">
    <property type="entry name" value="L-type_Lectin-RKs"/>
</dbReference>
<keyword evidence="9" id="KW-0732">Signal</keyword>
<dbReference type="Gene3D" id="2.60.120.200">
    <property type="match status" value="1"/>
</dbReference>
<dbReference type="FunFam" id="2.60.120.200:FF:000103">
    <property type="entry name" value="L-type lectin-domain containing receptor kinase IX.1"/>
    <property type="match status" value="1"/>
</dbReference>
<dbReference type="PROSITE" id="PS00107">
    <property type="entry name" value="PROTEIN_KINASE_ATP"/>
    <property type="match status" value="1"/>
</dbReference>
<dbReference type="Gene3D" id="1.10.510.10">
    <property type="entry name" value="Transferase(Phosphotransferase) domain 1"/>
    <property type="match status" value="1"/>
</dbReference>
<dbReference type="Proteomes" id="UP000829196">
    <property type="component" value="Unassembled WGS sequence"/>
</dbReference>
<evidence type="ECO:0000256" key="22">
    <source>
        <dbReference type="PROSITE-ProRule" id="PRU10141"/>
    </source>
</evidence>
<reference evidence="25" key="1">
    <citation type="journal article" date="2022" name="Front. Genet.">
        <title>Chromosome-Scale Assembly of the Dendrobium nobile Genome Provides Insights Into the Molecular Mechanism of the Biosynthesis of the Medicinal Active Ingredient of Dendrobium.</title>
        <authorList>
            <person name="Xu Q."/>
            <person name="Niu S.-C."/>
            <person name="Li K.-L."/>
            <person name="Zheng P.-J."/>
            <person name="Zhang X.-J."/>
            <person name="Jia Y."/>
            <person name="Liu Y."/>
            <person name="Niu Y.-X."/>
            <person name="Yu L.-H."/>
            <person name="Chen D.-F."/>
            <person name="Zhang G.-Q."/>
        </authorList>
    </citation>
    <scope>NUCLEOTIDE SEQUENCE</scope>
    <source>
        <tissue evidence="25">Leaf</tissue>
    </source>
</reference>
<keyword evidence="14 22" id="KW-0067">ATP-binding</keyword>
<dbReference type="InterPro" id="IPR017441">
    <property type="entry name" value="Protein_kinase_ATP_BS"/>
</dbReference>
<dbReference type="GO" id="GO:0005524">
    <property type="term" value="F:ATP binding"/>
    <property type="evidence" value="ECO:0007669"/>
    <property type="project" value="UniProtKB-UniRule"/>
</dbReference>
<dbReference type="PROSITE" id="PS50011">
    <property type="entry name" value="PROTEIN_KINASE_DOM"/>
    <property type="match status" value="1"/>
</dbReference>
<feature type="binding site" evidence="22">
    <location>
        <position position="427"/>
    </location>
    <ligand>
        <name>ATP</name>
        <dbReference type="ChEBI" id="CHEBI:30616"/>
    </ligand>
</feature>
<dbReference type="InterPro" id="IPR013320">
    <property type="entry name" value="ConA-like_dom_sf"/>
</dbReference>
<evidence type="ECO:0000256" key="15">
    <source>
        <dbReference type="ARBA" id="ARBA00022989"/>
    </source>
</evidence>
<keyword evidence="11 22" id="KW-0547">Nucleotide-binding</keyword>
<evidence type="ECO:0000256" key="6">
    <source>
        <dbReference type="ARBA" id="ARBA00022527"/>
    </source>
</evidence>
<keyword evidence="16 23" id="KW-0472">Membrane</keyword>
<evidence type="ECO:0000256" key="17">
    <source>
        <dbReference type="ARBA" id="ARBA00023170"/>
    </source>
</evidence>
<sequence>MTNVQKLQLPVTIFQFDLVGRHRPIIKLLPLLELTKFMADLHYQNPKGHSFPPKNVSSASLPVPPSPRLPPPPPFSTSFSFNFSTFNSSTPQFITFQNDSFFDKVIKLTKNEVGTSLSRSVGRAVYRDPLKLWDAASGDLADFTTHFSFAIKAFSTTGYGDGLTFFLSPYPSTVPPDSIGGNLGLVSESTTPNGTVNFVAVEFDTFPNRWDPVKDHVGIDINSVESAVTAPWNSSFKDGSIGNAWVSYNASEKNLSVFLTFEKNPTFSGQSTLYHIIDLREVLPETVAFGFSAATGVNTETHNILSWDFSSTLKFVDIERERKSSARFGLGLSLSIGLLLIAAGFIWFLLWRRRIKQETKEVDFDEEEGDMTIDDEFEKERGPKRFLYSELAASTKNFDEEMKLGEGGFGGVYKGVLKGSIGEVAIKRVSRGSKQGKKEYIAEVKIISQLRHRNLVQLVGWCHGRGELILVYEFMPNGSLDNYLYDINRSLVWPLRYKIGLGLASALLYLHEEWEECVVHRDIKPSNVMLDAGFNAKLGDFGLARLVDHDRGMQTTVLAGTMGYLSPESLTSGQASKESDVYAFGMVLLELACGRRPVEPKERPDRVGLVAWVWDLYGSGRMTEAADVRLGVEFDEEEMGRMMAVGLWCAHPDSGMRPTVRQALAVLKKELAVPKLPARMPVPMYCPPPPLQIIGSFTCTTSSFAGSGFSGFSTTTSSGGVGLGGRQAEEPQAR</sequence>
<dbReference type="SUPFAM" id="SSF49899">
    <property type="entry name" value="Concanavalin A-like lectins/glucanases"/>
    <property type="match status" value="1"/>
</dbReference>
<evidence type="ECO:0000256" key="18">
    <source>
        <dbReference type="ARBA" id="ARBA00023180"/>
    </source>
</evidence>
<evidence type="ECO:0000256" key="4">
    <source>
        <dbReference type="ARBA" id="ARBA00012513"/>
    </source>
</evidence>
<dbReference type="PANTHER" id="PTHR27007">
    <property type="match status" value="1"/>
</dbReference>
<protein>
    <recommendedName>
        <fullName evidence="4">non-specific serine/threonine protein kinase</fullName>
        <ecNumber evidence="4">2.7.11.1</ecNumber>
    </recommendedName>
</protein>
<dbReference type="GO" id="GO:0009626">
    <property type="term" value="P:plant-type hypersensitive response"/>
    <property type="evidence" value="ECO:0007669"/>
    <property type="project" value="UniProtKB-ARBA"/>
</dbReference>